<dbReference type="RefSeq" id="WP_203748461.1">
    <property type="nucleotide sequence ID" value="NZ_BONK01000002.1"/>
</dbReference>
<comment type="caution">
    <text evidence="3">The sequence shown here is derived from an EMBL/GenBank/DDBJ whole genome shotgun (WGS) entry which is preliminary data.</text>
</comment>
<dbReference type="EMBL" id="BONK01000002">
    <property type="protein sequence ID" value="GIG19891.1"/>
    <property type="molecule type" value="Genomic_DNA"/>
</dbReference>
<keyword evidence="4" id="KW-1185">Reference proteome</keyword>
<evidence type="ECO:0000313" key="4">
    <source>
        <dbReference type="Proteomes" id="UP000632740"/>
    </source>
</evidence>
<proteinExistence type="predicted"/>
<organism evidence="3 4">
    <name type="scientific">Cellulomonas chitinilytica</name>
    <dbReference type="NCBI Taxonomy" id="398759"/>
    <lineage>
        <taxon>Bacteria</taxon>
        <taxon>Bacillati</taxon>
        <taxon>Actinomycetota</taxon>
        <taxon>Actinomycetes</taxon>
        <taxon>Micrococcales</taxon>
        <taxon>Cellulomonadaceae</taxon>
        <taxon>Cellulomonas</taxon>
    </lineage>
</organism>
<evidence type="ECO:0008006" key="5">
    <source>
        <dbReference type="Google" id="ProtNLM"/>
    </source>
</evidence>
<name>A0A919P1E8_9CELL</name>
<protein>
    <recommendedName>
        <fullName evidence="5">DUF4012 domain-containing protein</fullName>
    </recommendedName>
</protein>
<evidence type="ECO:0000313" key="3">
    <source>
        <dbReference type="EMBL" id="GIG19891.1"/>
    </source>
</evidence>
<feature type="transmembrane region" description="Helical" evidence="2">
    <location>
        <begin position="49"/>
        <end position="70"/>
    </location>
</feature>
<feature type="region of interest" description="Disordered" evidence="1">
    <location>
        <begin position="1"/>
        <end position="43"/>
    </location>
</feature>
<accession>A0A919P1E8</accession>
<keyword evidence="2" id="KW-1133">Transmembrane helix</keyword>
<sequence length="591" mass="58582">MPEPTTLLPPVRPVARPVVAKRGEPAPEEATSPPVEDGAGRGRSRTRKVVVRGVWSVVGLLVLSLVWVGARGALAVQSLVGAAPAMQDVASALSEGPTPTVLASVSEVRGAVGRARGLLDDPVWRLYEHVPGVGGRMASVRATVEAADVLADDALPRVVDLAGTLTFGPFDDPDDGYAMLVRASEHDTDLAAIAGAVQQAHARLDGVGTDLVVPELTRYLESALGTLDAAADVAAVASPSVHALLEVAGGSGPTSTAVVFLDDTAAKPLGGRVERVLVLTAEHGAVREVRPVDPGTVLAAATASAAYTTAAAGPQAALVAAGAPDVARLTSTADASAALQAGVAAATGTAPAAVVLVTAAGMDDLLGASAEPVPAAPSFVATLAGLPPEGRAGAIDATVETVVRGALTFQGRADLVAFALRDAVTDGGLRVWFADPAVQGALAGSRGAGGLPADPVGGTPVVVSLDAGTGPAGVVADGLVVAQGTCGRLWAERPGVRLTVRTAPGVDGGSAARLLVQVPARTDVAEVAVDGTVRPAGDALTVDDHGLLVVDLAAGTSTVEVSLRGRADDGHGVQVVSRGGMPAAVTGSFSC</sequence>
<evidence type="ECO:0000256" key="1">
    <source>
        <dbReference type="SAM" id="MobiDB-lite"/>
    </source>
</evidence>
<dbReference type="Proteomes" id="UP000632740">
    <property type="component" value="Unassembled WGS sequence"/>
</dbReference>
<keyword evidence="2" id="KW-0812">Transmembrane</keyword>
<reference evidence="3" key="1">
    <citation type="submission" date="2021-01" db="EMBL/GenBank/DDBJ databases">
        <title>Whole genome shotgun sequence of Cellulomonas chitinilytica NBRC 110799.</title>
        <authorList>
            <person name="Komaki H."/>
            <person name="Tamura T."/>
        </authorList>
    </citation>
    <scope>NUCLEOTIDE SEQUENCE</scope>
    <source>
        <strain evidence="3">NBRC 110799</strain>
    </source>
</reference>
<evidence type="ECO:0000256" key="2">
    <source>
        <dbReference type="SAM" id="Phobius"/>
    </source>
</evidence>
<keyword evidence="2" id="KW-0472">Membrane</keyword>
<gene>
    <name evidence="3" type="ORF">Cch01nite_06150</name>
</gene>
<dbReference type="AlphaFoldDB" id="A0A919P1E8"/>